<sequence>MSQTPSTQSRPYLDLSRVTLPTQVKIDDQELDVATLSEQQKLVLLDLARIDKEINDTEFSLRVLRSAKSELSRIFARISQPSDNDGV</sequence>
<name>A0A838WGQ9_9CYAN</name>
<dbReference type="AlphaFoldDB" id="A0A838WGQ9"/>
<comment type="caution">
    <text evidence="1">The sequence shown here is derived from an EMBL/GenBank/DDBJ whole genome shotgun (WGS) entry which is preliminary data.</text>
</comment>
<dbReference type="EMBL" id="VDFG01000233">
    <property type="protein sequence ID" value="MBA4464856.1"/>
    <property type="molecule type" value="Genomic_DNA"/>
</dbReference>
<proteinExistence type="predicted"/>
<evidence type="ECO:0000313" key="1">
    <source>
        <dbReference type="EMBL" id="MBA4464856.1"/>
    </source>
</evidence>
<evidence type="ECO:0000313" key="2">
    <source>
        <dbReference type="Proteomes" id="UP000538075"/>
    </source>
</evidence>
<dbReference type="Proteomes" id="UP000538075">
    <property type="component" value="Unassembled WGS sequence"/>
</dbReference>
<reference evidence="1 2" key="1">
    <citation type="journal article" date="2020" name="J. Appl. Phycol.">
        <title>Morphological changes and genome evolution in Raphidiopsis raciborskii CS-506 after 23 years in culture.</title>
        <authorList>
            <person name="Willis A."/>
            <person name="Bent S.J."/>
            <person name="Jameson I.D."/>
        </authorList>
    </citation>
    <scope>NUCLEOTIDE SEQUENCE [LARGE SCALE GENOMIC DNA]</scope>
    <source>
        <strain evidence="1 2">CS-506_A</strain>
    </source>
</reference>
<organism evidence="1 2">
    <name type="scientific">Cylindrospermopsis raciborskii CS-506_A</name>
    <dbReference type="NCBI Taxonomy" id="2585140"/>
    <lineage>
        <taxon>Bacteria</taxon>
        <taxon>Bacillati</taxon>
        <taxon>Cyanobacteriota</taxon>
        <taxon>Cyanophyceae</taxon>
        <taxon>Nostocales</taxon>
        <taxon>Aphanizomenonaceae</taxon>
        <taxon>Cylindrospermopsis</taxon>
    </lineage>
</organism>
<accession>A0A838WGQ9</accession>
<gene>
    <name evidence="1" type="ORF">FHK98_03040</name>
</gene>
<protein>
    <submittedName>
        <fullName evidence="1">Uncharacterized protein</fullName>
    </submittedName>
</protein>